<proteinExistence type="predicted"/>
<reference evidence="1" key="1">
    <citation type="submission" date="2021-02" db="EMBL/GenBank/DDBJ databases">
        <authorList>
            <person name="Nowell W R."/>
        </authorList>
    </citation>
    <scope>NUCLEOTIDE SEQUENCE</scope>
</reference>
<organism evidence="1 2">
    <name type="scientific">Rotaria socialis</name>
    <dbReference type="NCBI Taxonomy" id="392032"/>
    <lineage>
        <taxon>Eukaryota</taxon>
        <taxon>Metazoa</taxon>
        <taxon>Spiralia</taxon>
        <taxon>Gnathifera</taxon>
        <taxon>Rotifera</taxon>
        <taxon>Eurotatoria</taxon>
        <taxon>Bdelloidea</taxon>
        <taxon>Philodinida</taxon>
        <taxon>Philodinidae</taxon>
        <taxon>Rotaria</taxon>
    </lineage>
</organism>
<dbReference type="Gene3D" id="3.30.420.10">
    <property type="entry name" value="Ribonuclease H-like superfamily/Ribonuclease H"/>
    <property type="match status" value="1"/>
</dbReference>
<protein>
    <recommendedName>
        <fullName evidence="3">Transposase</fullName>
    </recommendedName>
</protein>
<dbReference type="GO" id="GO:0003676">
    <property type="term" value="F:nucleic acid binding"/>
    <property type="evidence" value="ECO:0007669"/>
    <property type="project" value="InterPro"/>
</dbReference>
<dbReference type="InterPro" id="IPR036397">
    <property type="entry name" value="RNaseH_sf"/>
</dbReference>
<evidence type="ECO:0000313" key="2">
    <source>
        <dbReference type="Proteomes" id="UP000663862"/>
    </source>
</evidence>
<comment type="caution">
    <text evidence="1">The sequence shown here is derived from an EMBL/GenBank/DDBJ whole genome shotgun (WGS) entry which is preliminary data.</text>
</comment>
<gene>
    <name evidence="1" type="ORF">TSG867_LOCUS32874</name>
</gene>
<dbReference type="AlphaFoldDB" id="A0A821HNQ3"/>
<accession>A0A821HNQ3</accession>
<dbReference type="Proteomes" id="UP000663862">
    <property type="component" value="Unassembled WGS sequence"/>
</dbReference>
<dbReference type="EMBL" id="CAJOBQ010008393">
    <property type="protein sequence ID" value="CAF4691140.1"/>
    <property type="molecule type" value="Genomic_DNA"/>
</dbReference>
<sequence length="163" mass="19095">MFDIDEMYNSQNDRIWTVNRQEADKAGGVFPVGNYVLPVALKYGNELFGNDWIFQQDNATPHTHILTQQWCQEHFPTFIDEDHWPPNSPDLNPLDYCIWDEFVGHINWNNVQSKVTLIRELKRAVKKIRLLMKTSRFVDYDIVNLMENKLGGPVEKPLSNNKC</sequence>
<name>A0A821HNQ3_9BILA</name>
<evidence type="ECO:0008006" key="3">
    <source>
        <dbReference type="Google" id="ProtNLM"/>
    </source>
</evidence>
<evidence type="ECO:0000313" key="1">
    <source>
        <dbReference type="EMBL" id="CAF4691140.1"/>
    </source>
</evidence>